<dbReference type="EMBL" id="JBBCAQ010000036">
    <property type="protein sequence ID" value="KAK7575629.1"/>
    <property type="molecule type" value="Genomic_DNA"/>
</dbReference>
<dbReference type="AlphaFoldDB" id="A0AAN9XZ01"/>
<proteinExistence type="predicted"/>
<evidence type="ECO:0000313" key="1">
    <source>
        <dbReference type="EMBL" id="KAK7575629.1"/>
    </source>
</evidence>
<sequence>MNGLELLNLRFIADSGELPETFCRSLAGESFSILNSLDEGRVIEHICNSPKIWYCYVEVISGLDSDDEITVRLANAVLSSKDLLQYQFVLRAMKNVAEEYRKSTCYPGHIMADFKWPSLMPVWRLR</sequence>
<protein>
    <submittedName>
        <fullName evidence="1">Uncharacterized protein</fullName>
    </submittedName>
</protein>
<keyword evidence="2" id="KW-1185">Reference proteome</keyword>
<name>A0AAN9XZ01_9HEMI</name>
<organism evidence="1 2">
    <name type="scientific">Parthenolecanium corni</name>
    <dbReference type="NCBI Taxonomy" id="536013"/>
    <lineage>
        <taxon>Eukaryota</taxon>
        <taxon>Metazoa</taxon>
        <taxon>Ecdysozoa</taxon>
        <taxon>Arthropoda</taxon>
        <taxon>Hexapoda</taxon>
        <taxon>Insecta</taxon>
        <taxon>Pterygota</taxon>
        <taxon>Neoptera</taxon>
        <taxon>Paraneoptera</taxon>
        <taxon>Hemiptera</taxon>
        <taxon>Sternorrhyncha</taxon>
        <taxon>Coccoidea</taxon>
        <taxon>Coccidae</taxon>
        <taxon>Parthenolecanium</taxon>
    </lineage>
</organism>
<gene>
    <name evidence="1" type="ORF">V9T40_011915</name>
</gene>
<comment type="caution">
    <text evidence="1">The sequence shown here is derived from an EMBL/GenBank/DDBJ whole genome shotgun (WGS) entry which is preliminary data.</text>
</comment>
<evidence type="ECO:0000313" key="2">
    <source>
        <dbReference type="Proteomes" id="UP001367676"/>
    </source>
</evidence>
<reference evidence="1 2" key="1">
    <citation type="submission" date="2024-03" db="EMBL/GenBank/DDBJ databases">
        <title>Adaptation during the transition from Ophiocordyceps entomopathogen to insect associate is accompanied by gene loss and intensified selection.</title>
        <authorList>
            <person name="Ward C.M."/>
            <person name="Onetto C.A."/>
            <person name="Borneman A.R."/>
        </authorList>
    </citation>
    <scope>NUCLEOTIDE SEQUENCE [LARGE SCALE GENOMIC DNA]</scope>
    <source>
        <strain evidence="1">AWRI1</strain>
        <tissue evidence="1">Single Adult Female</tissue>
    </source>
</reference>
<dbReference type="Proteomes" id="UP001367676">
    <property type="component" value="Unassembled WGS sequence"/>
</dbReference>
<accession>A0AAN9XZ01</accession>